<reference evidence="4 5" key="1">
    <citation type="journal article" date="2022" name="Front. Microbiol.">
        <title>Male-killing mechanisms vary between Spiroplasma species.</title>
        <authorList>
            <person name="Arai H."/>
            <person name="Inoue M."/>
            <person name="Kageyama D."/>
        </authorList>
    </citation>
    <scope>NUCLEOTIDE SEQUENCE [LARGE SCALE GENOMIC DNA]</scope>
    <source>
        <strain evidence="5">sHm</strain>
        <plasmid evidence="4 5">pSHM_1</plasmid>
    </source>
</reference>
<keyword evidence="5" id="KW-1185">Reference proteome</keyword>
<dbReference type="Proteomes" id="UP001163387">
    <property type="component" value="Plasmid pSHM_1"/>
</dbReference>
<dbReference type="RefSeq" id="WP_281749749.1">
    <property type="nucleotide sequence ID" value="NZ_AP026934.1"/>
</dbReference>
<dbReference type="Gene3D" id="3.40.1350.10">
    <property type="match status" value="1"/>
</dbReference>
<evidence type="ECO:0000313" key="5">
    <source>
        <dbReference type="Proteomes" id="UP001163387"/>
    </source>
</evidence>
<dbReference type="EMBL" id="AP026934">
    <property type="protein sequence ID" value="BDT05202.1"/>
    <property type="molecule type" value="Genomic_DNA"/>
</dbReference>
<dbReference type="InterPro" id="IPR005650">
    <property type="entry name" value="BlaI_family"/>
</dbReference>
<evidence type="ECO:0000256" key="3">
    <source>
        <dbReference type="ARBA" id="ARBA00023163"/>
    </source>
</evidence>
<proteinExistence type="predicted"/>
<keyword evidence="4" id="KW-0614">Plasmid</keyword>
<organism evidence="4 5">
    <name type="scientific">Spiroplasma ixodetis</name>
    <dbReference type="NCBI Taxonomy" id="2141"/>
    <lineage>
        <taxon>Bacteria</taxon>
        <taxon>Bacillati</taxon>
        <taxon>Mycoplasmatota</taxon>
        <taxon>Mollicutes</taxon>
        <taxon>Entomoplasmatales</taxon>
        <taxon>Spiroplasmataceae</taxon>
        <taxon>Spiroplasma</taxon>
    </lineage>
</organism>
<keyword evidence="3" id="KW-0804">Transcription</keyword>
<evidence type="ECO:0000256" key="1">
    <source>
        <dbReference type="ARBA" id="ARBA00023015"/>
    </source>
</evidence>
<geneLocation type="plasmid" evidence="4 5">
    <name>pSHM_1</name>
</geneLocation>
<name>A0ABM8BZF9_9MOLU</name>
<protein>
    <submittedName>
        <fullName evidence="4">Uncharacterized protein</fullName>
    </submittedName>
</protein>
<sequence length="195" mass="23567">MEQIKILEIINRWGYLNTEQIALLLNKNNATVDTLIRILNNKKLLRVDQLTRKNIYMLSSLGNRKLGKKSKSIRINYNELKHQDLLIKWLCQQNDIISYQTEKELKAESYREKGYPDLLVHYENKIMIIEFERTRKTKQRMRQKFDGLRHYCKSGYEVLFLVPNESMKKFVDEQIKIYNWKIAIFKTQIFNFEII</sequence>
<gene>
    <name evidence="4" type="ORF">SHM_28480</name>
</gene>
<keyword evidence="1" id="KW-0805">Transcription regulation</keyword>
<dbReference type="InterPro" id="IPR036390">
    <property type="entry name" value="WH_DNA-bd_sf"/>
</dbReference>
<evidence type="ECO:0000256" key="2">
    <source>
        <dbReference type="ARBA" id="ARBA00023125"/>
    </source>
</evidence>
<evidence type="ECO:0000313" key="4">
    <source>
        <dbReference type="EMBL" id="BDT05202.1"/>
    </source>
</evidence>
<dbReference type="SUPFAM" id="SSF46785">
    <property type="entry name" value="Winged helix' DNA-binding domain"/>
    <property type="match status" value="1"/>
</dbReference>
<dbReference type="InterPro" id="IPR011856">
    <property type="entry name" value="tRNA_endonuc-like_dom_sf"/>
</dbReference>
<accession>A0ABM8BZF9</accession>
<dbReference type="Pfam" id="PF03965">
    <property type="entry name" value="Penicillinase_R"/>
    <property type="match status" value="1"/>
</dbReference>
<keyword evidence="2" id="KW-0238">DNA-binding</keyword>